<keyword evidence="2 5" id="KW-0547">Nucleotide-binding</keyword>
<dbReference type="NCBIfam" id="TIGR00152">
    <property type="entry name" value="dephospho-CoA kinase"/>
    <property type="match status" value="1"/>
</dbReference>
<evidence type="ECO:0000313" key="7">
    <source>
        <dbReference type="EMBL" id="TCT11179.1"/>
    </source>
</evidence>
<keyword evidence="3 5" id="KW-0067">ATP-binding</keyword>
<evidence type="ECO:0000256" key="2">
    <source>
        <dbReference type="ARBA" id="ARBA00022741"/>
    </source>
</evidence>
<dbReference type="AlphaFoldDB" id="A0A4R3MFS7"/>
<evidence type="ECO:0000256" key="6">
    <source>
        <dbReference type="NCBIfam" id="TIGR00152"/>
    </source>
</evidence>
<dbReference type="Gene3D" id="3.40.50.300">
    <property type="entry name" value="P-loop containing nucleotide triphosphate hydrolases"/>
    <property type="match status" value="1"/>
</dbReference>
<evidence type="ECO:0000256" key="4">
    <source>
        <dbReference type="ARBA" id="ARBA00022993"/>
    </source>
</evidence>
<dbReference type="EC" id="2.7.1.24" evidence="5 6"/>
<comment type="caution">
    <text evidence="7">The sequence shown here is derived from an EMBL/GenBank/DDBJ whole genome shotgun (WGS) entry which is preliminary data.</text>
</comment>
<keyword evidence="5" id="KW-0963">Cytoplasm</keyword>
<dbReference type="RefSeq" id="WP_132579572.1">
    <property type="nucleotide sequence ID" value="NZ_SMAJ01000001.1"/>
</dbReference>
<dbReference type="Proteomes" id="UP000295525">
    <property type="component" value="Unassembled WGS sequence"/>
</dbReference>
<dbReference type="GO" id="GO:0005737">
    <property type="term" value="C:cytoplasm"/>
    <property type="evidence" value="ECO:0007669"/>
    <property type="project" value="UniProtKB-SubCell"/>
</dbReference>
<keyword evidence="4 5" id="KW-0173">Coenzyme A biosynthesis</keyword>
<comment type="function">
    <text evidence="5">Catalyzes the phosphorylation of the 3'-hydroxyl group of dephosphocoenzyme A to form coenzyme A.</text>
</comment>
<reference evidence="7 8" key="1">
    <citation type="submission" date="2019-03" db="EMBL/GenBank/DDBJ databases">
        <title>Genomic Encyclopedia of Type Strains, Phase IV (KMG-IV): sequencing the most valuable type-strain genomes for metagenomic binning, comparative biology and taxonomic classification.</title>
        <authorList>
            <person name="Goeker M."/>
        </authorList>
    </citation>
    <scope>NUCLEOTIDE SEQUENCE [LARGE SCALE GENOMIC DNA]</scope>
    <source>
        <strain evidence="7 8">DSM 24591</strain>
    </source>
</reference>
<comment type="pathway">
    <text evidence="5">Cofactor biosynthesis; coenzyme A biosynthesis; CoA from (R)-pantothenate: step 5/5.</text>
</comment>
<dbReference type="PROSITE" id="PS51219">
    <property type="entry name" value="DPCK"/>
    <property type="match status" value="1"/>
</dbReference>
<name>A0A4R3MFS7_9BURK</name>
<accession>A0A4R3MFS7</accession>
<dbReference type="SUPFAM" id="SSF52540">
    <property type="entry name" value="P-loop containing nucleoside triphosphate hydrolases"/>
    <property type="match status" value="1"/>
</dbReference>
<dbReference type="UniPathway" id="UPA00241">
    <property type="reaction ID" value="UER00356"/>
</dbReference>
<dbReference type="PANTHER" id="PTHR10695:SF46">
    <property type="entry name" value="BIFUNCTIONAL COENZYME A SYNTHASE-RELATED"/>
    <property type="match status" value="1"/>
</dbReference>
<comment type="catalytic activity">
    <reaction evidence="5">
        <text>3'-dephospho-CoA + ATP = ADP + CoA + H(+)</text>
        <dbReference type="Rhea" id="RHEA:18245"/>
        <dbReference type="ChEBI" id="CHEBI:15378"/>
        <dbReference type="ChEBI" id="CHEBI:30616"/>
        <dbReference type="ChEBI" id="CHEBI:57287"/>
        <dbReference type="ChEBI" id="CHEBI:57328"/>
        <dbReference type="ChEBI" id="CHEBI:456216"/>
        <dbReference type="EC" id="2.7.1.24"/>
    </reaction>
</comment>
<proteinExistence type="inferred from homology"/>
<sequence length="203" mass="22110">MYKIGLTGGIGSGKSRVADFFQEWGAAVIDTDQIAHELTAAGGAAIDAIRERFGPGVIAPDGSLNRRSMRDLVFSDPAARGRLEAIIHPMIGVVTQERAYQAQGCYLVFVVPLLVESGRWRDRVDRICVVDCDPATQVARVQARSGLTPEAIARIMSVQASRKDRLALADDVVLNDAHTTLAQLEQRACVVHKRWCSSARQRG</sequence>
<dbReference type="InterPro" id="IPR001977">
    <property type="entry name" value="Depp_CoAkinase"/>
</dbReference>
<evidence type="ECO:0000256" key="3">
    <source>
        <dbReference type="ARBA" id="ARBA00022840"/>
    </source>
</evidence>
<dbReference type="OrthoDB" id="9812943at2"/>
<comment type="subcellular location">
    <subcellularLocation>
        <location evidence="5">Cytoplasm</location>
    </subcellularLocation>
</comment>
<evidence type="ECO:0000256" key="5">
    <source>
        <dbReference type="HAMAP-Rule" id="MF_00376"/>
    </source>
</evidence>
<dbReference type="InterPro" id="IPR027417">
    <property type="entry name" value="P-loop_NTPase"/>
</dbReference>
<evidence type="ECO:0000256" key="1">
    <source>
        <dbReference type="ARBA" id="ARBA00009018"/>
    </source>
</evidence>
<dbReference type="GO" id="GO:0015937">
    <property type="term" value="P:coenzyme A biosynthetic process"/>
    <property type="evidence" value="ECO:0007669"/>
    <property type="project" value="UniProtKB-UniRule"/>
</dbReference>
<dbReference type="EMBL" id="SMAJ01000001">
    <property type="protein sequence ID" value="TCT11179.1"/>
    <property type="molecule type" value="Genomic_DNA"/>
</dbReference>
<gene>
    <name evidence="5" type="primary">coaE</name>
    <name evidence="7" type="ORF">EDC26_101408</name>
</gene>
<evidence type="ECO:0000313" key="8">
    <source>
        <dbReference type="Proteomes" id="UP000295525"/>
    </source>
</evidence>
<dbReference type="Pfam" id="PF01121">
    <property type="entry name" value="CoaE"/>
    <property type="match status" value="1"/>
</dbReference>
<dbReference type="CDD" id="cd02022">
    <property type="entry name" value="DPCK"/>
    <property type="match status" value="1"/>
</dbReference>
<keyword evidence="5 7" id="KW-0418">Kinase</keyword>
<feature type="binding site" evidence="5">
    <location>
        <begin position="11"/>
        <end position="16"/>
    </location>
    <ligand>
        <name>ATP</name>
        <dbReference type="ChEBI" id="CHEBI:30616"/>
    </ligand>
</feature>
<dbReference type="PANTHER" id="PTHR10695">
    <property type="entry name" value="DEPHOSPHO-COA KINASE-RELATED"/>
    <property type="match status" value="1"/>
</dbReference>
<protein>
    <recommendedName>
        <fullName evidence="5 6">Dephospho-CoA kinase</fullName>
        <ecNumber evidence="5 6">2.7.1.24</ecNumber>
    </recommendedName>
    <alternativeName>
        <fullName evidence="5">Dephosphocoenzyme A kinase</fullName>
    </alternativeName>
</protein>
<comment type="similarity">
    <text evidence="1 5">Belongs to the CoaE family.</text>
</comment>
<keyword evidence="8" id="KW-1185">Reference proteome</keyword>
<dbReference type="HAMAP" id="MF_00376">
    <property type="entry name" value="Dephospho_CoA_kinase"/>
    <property type="match status" value="1"/>
</dbReference>
<dbReference type="GO" id="GO:0005524">
    <property type="term" value="F:ATP binding"/>
    <property type="evidence" value="ECO:0007669"/>
    <property type="project" value="UniProtKB-UniRule"/>
</dbReference>
<organism evidence="7 8">
    <name type="scientific">Paralcaligenes ureilyticus</name>
    <dbReference type="NCBI Taxonomy" id="627131"/>
    <lineage>
        <taxon>Bacteria</taxon>
        <taxon>Pseudomonadati</taxon>
        <taxon>Pseudomonadota</taxon>
        <taxon>Betaproteobacteria</taxon>
        <taxon>Burkholderiales</taxon>
        <taxon>Alcaligenaceae</taxon>
        <taxon>Paralcaligenes</taxon>
    </lineage>
</organism>
<keyword evidence="5" id="KW-0808">Transferase</keyword>
<dbReference type="GO" id="GO:0004140">
    <property type="term" value="F:dephospho-CoA kinase activity"/>
    <property type="evidence" value="ECO:0007669"/>
    <property type="project" value="UniProtKB-UniRule"/>
</dbReference>